<evidence type="ECO:0000313" key="2">
    <source>
        <dbReference type="Proteomes" id="UP000480185"/>
    </source>
</evidence>
<dbReference type="AlphaFoldDB" id="A0A6G1X836"/>
<reference evidence="1 2" key="1">
    <citation type="submission" date="2019-11" db="EMBL/GenBank/DDBJ databases">
        <authorList>
            <person name="Li J."/>
        </authorList>
    </citation>
    <scope>NUCLEOTIDE SEQUENCE [LARGE SCALE GENOMIC DNA]</scope>
    <source>
        <strain evidence="1 2">J4</strain>
    </source>
</reference>
<dbReference type="EMBL" id="WJNH01000007">
    <property type="protein sequence ID" value="MRG87065.1"/>
    <property type="molecule type" value="Genomic_DNA"/>
</dbReference>
<keyword evidence="2" id="KW-1185">Reference proteome</keyword>
<accession>A0A6G1X836</accession>
<gene>
    <name evidence="1" type="ORF">GH754_12170</name>
</gene>
<dbReference type="OrthoDB" id="2971044at2"/>
<dbReference type="Proteomes" id="UP000480185">
    <property type="component" value="Unassembled WGS sequence"/>
</dbReference>
<name>A0A6G1X836_9BACI</name>
<proteinExistence type="predicted"/>
<protein>
    <submittedName>
        <fullName evidence="1">Uncharacterized protein</fullName>
    </submittedName>
</protein>
<dbReference type="RefSeq" id="WP_153728955.1">
    <property type="nucleotide sequence ID" value="NZ_WJNH01000007.1"/>
</dbReference>
<evidence type="ECO:0000313" key="1">
    <source>
        <dbReference type="EMBL" id="MRG87065.1"/>
    </source>
</evidence>
<sequence>MKVMIMDCFHWMGFHLVEKYLSEGIEVIGLDQMDHPRKEFLYSMIGRNALFEWNEDISKVESDESKHSVIAFNQQPTKVKKLLKRYKIRGDFYFIMEEGNSSRNNSEELGLIQNEYMIYTPALMGKWMDDGRFHEVTELEEYIWMDDFVSWLFSFIEQSNKPNLVYLTNQYSRGELDFTSHVSKQDAIEQIQEHISNWKCEYYHLNS</sequence>
<organism evidence="1 2">
    <name type="scientific">Salinibacillus xinjiangensis</name>
    <dbReference type="NCBI Taxonomy" id="1229268"/>
    <lineage>
        <taxon>Bacteria</taxon>
        <taxon>Bacillati</taxon>
        <taxon>Bacillota</taxon>
        <taxon>Bacilli</taxon>
        <taxon>Bacillales</taxon>
        <taxon>Bacillaceae</taxon>
        <taxon>Salinibacillus</taxon>
    </lineage>
</organism>
<comment type="caution">
    <text evidence="1">The sequence shown here is derived from an EMBL/GenBank/DDBJ whole genome shotgun (WGS) entry which is preliminary data.</text>
</comment>